<keyword evidence="2" id="KW-1185">Reference proteome</keyword>
<accession>A0ABW4BLY4</accession>
<comment type="caution">
    <text evidence="1">The sequence shown here is derived from an EMBL/GenBank/DDBJ whole genome shotgun (WGS) entry which is preliminary data.</text>
</comment>
<evidence type="ECO:0000313" key="1">
    <source>
        <dbReference type="EMBL" id="MFD1411252.1"/>
    </source>
</evidence>
<sequence length="261" mass="28259">MNFTGSLAANQLVIDFGADQGQASLITKGSLPASTTAVSTTVNLLWQADHVVAISQQKMAVAAGETGLILTLPWAITADYLLPFLKQTLMGTVAVPPIPANLQTELVHYWQPFQQLLGFLNQTALLVAQPDAPAKAKETVAKASHRWRSEVSKIDFQINYRGSQATVRWASRNQMIIAAGATLLAEAPLNKDGSLGFSARFASQLRQEHQAAISHFTTTAPITLKSVNEVGLFLYFGGTNSWLVLQDQQGKTIDAWTVVKK</sequence>
<dbReference type="RefSeq" id="WP_225420145.1">
    <property type="nucleotide sequence ID" value="NZ_JBHTOH010000038.1"/>
</dbReference>
<evidence type="ECO:0000313" key="2">
    <source>
        <dbReference type="Proteomes" id="UP001597191"/>
    </source>
</evidence>
<organism evidence="1 2">
    <name type="scientific">Lapidilactobacillus gannanensis</name>
    <dbReference type="NCBI Taxonomy" id="2486002"/>
    <lineage>
        <taxon>Bacteria</taxon>
        <taxon>Bacillati</taxon>
        <taxon>Bacillota</taxon>
        <taxon>Bacilli</taxon>
        <taxon>Lactobacillales</taxon>
        <taxon>Lactobacillaceae</taxon>
        <taxon>Lapidilactobacillus</taxon>
    </lineage>
</organism>
<dbReference type="Proteomes" id="UP001597191">
    <property type="component" value="Unassembled WGS sequence"/>
</dbReference>
<protein>
    <submittedName>
        <fullName evidence="1">Uncharacterized protein</fullName>
    </submittedName>
</protein>
<proteinExistence type="predicted"/>
<name>A0ABW4BLY4_9LACO</name>
<dbReference type="EMBL" id="JBHTOH010000038">
    <property type="protein sequence ID" value="MFD1411252.1"/>
    <property type="molecule type" value="Genomic_DNA"/>
</dbReference>
<gene>
    <name evidence="1" type="ORF">ACFQ4R_06515</name>
</gene>
<reference evidence="2" key="1">
    <citation type="journal article" date="2019" name="Int. J. Syst. Evol. Microbiol.">
        <title>The Global Catalogue of Microorganisms (GCM) 10K type strain sequencing project: providing services to taxonomists for standard genome sequencing and annotation.</title>
        <authorList>
            <consortium name="The Broad Institute Genomics Platform"/>
            <consortium name="The Broad Institute Genome Sequencing Center for Infectious Disease"/>
            <person name="Wu L."/>
            <person name="Ma J."/>
        </authorList>
    </citation>
    <scope>NUCLEOTIDE SEQUENCE [LARGE SCALE GENOMIC DNA]</scope>
    <source>
        <strain evidence="2">CCM 8937</strain>
    </source>
</reference>